<protein>
    <submittedName>
        <fullName evidence="1">Uncharacterized protein</fullName>
    </submittedName>
</protein>
<gene>
    <name evidence="1" type="ORF">TM448B01099_0022</name>
</gene>
<sequence length="249" mass="27979">MIKKPYGGSDMKKVIFFILFLIFSVYSVSYAASDNDFTLSIVHDGYPVREIDNRVVLPFDAEYRVRLKNDHARKCTARVFIDGAPISKLGDFIIDSNGEIDLERFLDSSLTEGRRFKFVRLSHPDVDDPNRKENGIVRVEFKLEKEPDIGIIIQGPHGGFIRIPGEWDGNSDWHLDNKTTIRFMDGEATYTSAPSSVLCSNTSSTEPGATIAGSESNQTFHRSHIDVEDQVYALELRMIGISQLSLVSP</sequence>
<accession>A0A6M3XIR6</accession>
<organism evidence="1">
    <name type="scientific">viral metagenome</name>
    <dbReference type="NCBI Taxonomy" id="1070528"/>
    <lineage>
        <taxon>unclassified sequences</taxon>
        <taxon>metagenomes</taxon>
        <taxon>organismal metagenomes</taxon>
    </lineage>
</organism>
<name>A0A6M3XIR6_9ZZZZ</name>
<dbReference type="AlphaFoldDB" id="A0A6M3XIR6"/>
<dbReference type="EMBL" id="MT144704">
    <property type="protein sequence ID" value="QJH97854.1"/>
    <property type="molecule type" value="Genomic_DNA"/>
</dbReference>
<evidence type="ECO:0000313" key="1">
    <source>
        <dbReference type="EMBL" id="QJH97854.1"/>
    </source>
</evidence>
<reference evidence="1" key="1">
    <citation type="submission" date="2020-03" db="EMBL/GenBank/DDBJ databases">
        <title>The deep terrestrial virosphere.</title>
        <authorList>
            <person name="Holmfeldt K."/>
            <person name="Nilsson E."/>
            <person name="Simone D."/>
            <person name="Lopez-Fernandez M."/>
            <person name="Wu X."/>
            <person name="de Brujin I."/>
            <person name="Lundin D."/>
            <person name="Andersson A."/>
            <person name="Bertilsson S."/>
            <person name="Dopson M."/>
        </authorList>
    </citation>
    <scope>NUCLEOTIDE SEQUENCE</scope>
    <source>
        <strain evidence="1">TM448B01099</strain>
    </source>
</reference>
<proteinExistence type="predicted"/>